<evidence type="ECO:0000259" key="5">
    <source>
        <dbReference type="PROSITE" id="PS50830"/>
    </source>
</evidence>
<keyword evidence="3" id="KW-0378">Hydrolase</keyword>
<organism evidence="6 7">
    <name type="scientific">Anaerobacterium chartisolvens</name>
    <dbReference type="NCBI Taxonomy" id="1297424"/>
    <lineage>
        <taxon>Bacteria</taxon>
        <taxon>Bacillati</taxon>
        <taxon>Bacillota</taxon>
        <taxon>Clostridia</taxon>
        <taxon>Eubacteriales</taxon>
        <taxon>Oscillospiraceae</taxon>
        <taxon>Anaerobacterium</taxon>
    </lineage>
</organism>
<keyword evidence="4" id="KW-0732">Signal</keyword>
<reference evidence="6 7" key="1">
    <citation type="submission" date="2018-07" db="EMBL/GenBank/DDBJ databases">
        <title>Genomic Encyclopedia of Type Strains, Phase IV (KMG-IV): sequencing the most valuable type-strain genomes for metagenomic binning, comparative biology and taxonomic classification.</title>
        <authorList>
            <person name="Goeker M."/>
        </authorList>
    </citation>
    <scope>NUCLEOTIDE SEQUENCE [LARGE SCALE GENOMIC DNA]</scope>
    <source>
        <strain evidence="6 7">DSM 27016</strain>
    </source>
</reference>
<gene>
    <name evidence="6" type="ORF">DFR58_13910</name>
</gene>
<accession>A0A369AIS6</accession>
<dbReference type="PANTHER" id="PTHR12302:SF3">
    <property type="entry name" value="SERINE_THREONINE-PROTEIN KINASE 31"/>
    <property type="match status" value="1"/>
</dbReference>
<evidence type="ECO:0000313" key="7">
    <source>
        <dbReference type="Proteomes" id="UP000253034"/>
    </source>
</evidence>
<keyword evidence="2" id="KW-0255">Endonuclease</keyword>
<proteinExistence type="predicted"/>
<comment type="caution">
    <text evidence="6">The sequence shown here is derived from an EMBL/GenBank/DDBJ whole genome shotgun (WGS) entry which is preliminary data.</text>
</comment>
<dbReference type="SMART" id="SM00318">
    <property type="entry name" value="SNc"/>
    <property type="match status" value="1"/>
</dbReference>
<dbReference type="InterPro" id="IPR002071">
    <property type="entry name" value="Thermonucl_AS"/>
</dbReference>
<dbReference type="AlphaFoldDB" id="A0A369AIS6"/>
<evidence type="ECO:0000256" key="2">
    <source>
        <dbReference type="ARBA" id="ARBA00022759"/>
    </source>
</evidence>
<dbReference type="InterPro" id="IPR035437">
    <property type="entry name" value="SNase_OB-fold_sf"/>
</dbReference>
<dbReference type="GO" id="GO:0016787">
    <property type="term" value="F:hydrolase activity"/>
    <property type="evidence" value="ECO:0007669"/>
    <property type="project" value="UniProtKB-KW"/>
</dbReference>
<dbReference type="PROSITE" id="PS50830">
    <property type="entry name" value="TNASE_3"/>
    <property type="match status" value="1"/>
</dbReference>
<dbReference type="EMBL" id="QPJT01000039">
    <property type="protein sequence ID" value="RCX09071.1"/>
    <property type="molecule type" value="Genomic_DNA"/>
</dbReference>
<evidence type="ECO:0000256" key="3">
    <source>
        <dbReference type="ARBA" id="ARBA00022801"/>
    </source>
</evidence>
<dbReference type="GO" id="GO:0003676">
    <property type="term" value="F:nucleic acid binding"/>
    <property type="evidence" value="ECO:0007669"/>
    <property type="project" value="InterPro"/>
</dbReference>
<dbReference type="SUPFAM" id="SSF50199">
    <property type="entry name" value="Staphylococcal nuclease"/>
    <property type="match status" value="1"/>
</dbReference>
<dbReference type="RefSeq" id="WP_170138251.1">
    <property type="nucleotide sequence ID" value="NZ_QPJT01000039.1"/>
</dbReference>
<dbReference type="InterPro" id="IPR016071">
    <property type="entry name" value="Staphylococal_nuclease_OB-fold"/>
</dbReference>
<feature type="chain" id="PRO_5038513857" evidence="4">
    <location>
        <begin position="27"/>
        <end position="220"/>
    </location>
</feature>
<dbReference type="PROSITE" id="PS01123">
    <property type="entry name" value="TNASE_1"/>
    <property type="match status" value="1"/>
</dbReference>
<dbReference type="GO" id="GO:0004519">
    <property type="term" value="F:endonuclease activity"/>
    <property type="evidence" value="ECO:0007669"/>
    <property type="project" value="UniProtKB-KW"/>
</dbReference>
<keyword evidence="1" id="KW-0540">Nuclease</keyword>
<name>A0A369AIS6_9FIRM</name>
<protein>
    <submittedName>
        <fullName evidence="6">Micrococcal nuclease</fullName>
    </submittedName>
</protein>
<evidence type="ECO:0000256" key="1">
    <source>
        <dbReference type="ARBA" id="ARBA00022722"/>
    </source>
</evidence>
<dbReference type="PANTHER" id="PTHR12302">
    <property type="entry name" value="EBNA2 BINDING PROTEIN P100"/>
    <property type="match status" value="1"/>
</dbReference>
<evidence type="ECO:0000256" key="4">
    <source>
        <dbReference type="SAM" id="SignalP"/>
    </source>
</evidence>
<dbReference type="Pfam" id="PF00565">
    <property type="entry name" value="SNase"/>
    <property type="match status" value="1"/>
</dbReference>
<keyword evidence="7" id="KW-1185">Reference proteome</keyword>
<evidence type="ECO:0000313" key="6">
    <source>
        <dbReference type="EMBL" id="RCX09071.1"/>
    </source>
</evidence>
<dbReference type="Proteomes" id="UP000253034">
    <property type="component" value="Unassembled WGS sequence"/>
</dbReference>
<dbReference type="Gene3D" id="2.40.50.90">
    <property type="match status" value="1"/>
</dbReference>
<sequence>MRKKKKVFTPLAAIIILLAAFLLKDADLTGTVPGYYNDTEIVSVEAPYDIDTVKSQGIGSNRFIFAKVTRVVDGDTLEIQYKSKEYKVRLLDVDTPESVKPGVEEQAYSKTAFEFTESIVLNKDVKLVFEKGVKDRYQRLLAHVVLDDGSYLNGMLVRNGFARVEIVSPNSKMSEYFYSLQDVAVQKGAGLWGLPEEDRPFVKNSKGKYVARYKETEKAS</sequence>
<feature type="signal peptide" evidence="4">
    <location>
        <begin position="1"/>
        <end position="26"/>
    </location>
</feature>
<feature type="domain" description="TNase-like" evidence="5">
    <location>
        <begin position="62"/>
        <end position="194"/>
    </location>
</feature>